<dbReference type="GO" id="GO:0003964">
    <property type="term" value="F:RNA-directed DNA polymerase activity"/>
    <property type="evidence" value="ECO:0007669"/>
    <property type="project" value="UniProtKB-KW"/>
</dbReference>
<gene>
    <name evidence="16" type="ORF">QTP70_000535</name>
</gene>
<reference evidence="16" key="1">
    <citation type="submission" date="2023-06" db="EMBL/GenBank/DDBJ databases">
        <title>Male Hemibagrus guttatus genome.</title>
        <authorList>
            <person name="Bian C."/>
        </authorList>
    </citation>
    <scope>NUCLEOTIDE SEQUENCE</scope>
    <source>
        <strain evidence="16">Male_cb2023</strain>
        <tissue evidence="16">Muscle</tissue>
    </source>
</reference>
<dbReference type="SMART" id="SM00298">
    <property type="entry name" value="CHROMO"/>
    <property type="match status" value="1"/>
</dbReference>
<feature type="domain" description="Integrase catalytic" evidence="15">
    <location>
        <begin position="322"/>
        <end position="481"/>
    </location>
</feature>
<dbReference type="PROSITE" id="PS50994">
    <property type="entry name" value="INTEGRASE"/>
    <property type="match status" value="1"/>
</dbReference>
<evidence type="ECO:0000256" key="5">
    <source>
        <dbReference type="ARBA" id="ARBA00022801"/>
    </source>
</evidence>
<feature type="region of interest" description="Disordered" evidence="13">
    <location>
        <begin position="648"/>
        <end position="692"/>
    </location>
</feature>
<evidence type="ECO:0000259" key="15">
    <source>
        <dbReference type="PROSITE" id="PS50994"/>
    </source>
</evidence>
<evidence type="ECO:0000256" key="1">
    <source>
        <dbReference type="ARBA" id="ARBA00004123"/>
    </source>
</evidence>
<organism evidence="16 17">
    <name type="scientific">Hemibagrus guttatus</name>
    <dbReference type="NCBI Taxonomy" id="175788"/>
    <lineage>
        <taxon>Eukaryota</taxon>
        <taxon>Metazoa</taxon>
        <taxon>Chordata</taxon>
        <taxon>Craniata</taxon>
        <taxon>Vertebrata</taxon>
        <taxon>Euteleostomi</taxon>
        <taxon>Actinopterygii</taxon>
        <taxon>Neopterygii</taxon>
        <taxon>Teleostei</taxon>
        <taxon>Ostariophysi</taxon>
        <taxon>Siluriformes</taxon>
        <taxon>Bagridae</taxon>
        <taxon>Hemibagrus</taxon>
    </lineage>
</organism>
<keyword evidence="2" id="KW-0645">Protease</keyword>
<dbReference type="SUPFAM" id="SSF56672">
    <property type="entry name" value="DNA/RNA polymerases"/>
    <property type="match status" value="1"/>
</dbReference>
<dbReference type="GO" id="GO:0046872">
    <property type="term" value="F:metal ion binding"/>
    <property type="evidence" value="ECO:0007669"/>
    <property type="project" value="UniProtKB-KW"/>
</dbReference>
<comment type="caution">
    <text evidence="16">The sequence shown here is derived from an EMBL/GenBank/DDBJ whole genome shotgun (WGS) entry which is preliminary data.</text>
</comment>
<evidence type="ECO:0000256" key="7">
    <source>
        <dbReference type="ARBA" id="ARBA00022908"/>
    </source>
</evidence>
<keyword evidence="6" id="KW-0460">Magnesium</keyword>
<evidence type="ECO:0000259" key="14">
    <source>
        <dbReference type="PROSITE" id="PS50013"/>
    </source>
</evidence>
<dbReference type="SUPFAM" id="SSF54160">
    <property type="entry name" value="Chromo domain-like"/>
    <property type="match status" value="1"/>
</dbReference>
<keyword evidence="9" id="KW-0548">Nucleotidyltransferase</keyword>
<dbReference type="GO" id="GO:0006310">
    <property type="term" value="P:DNA recombination"/>
    <property type="evidence" value="ECO:0007669"/>
    <property type="project" value="UniProtKB-KW"/>
</dbReference>
<dbReference type="GO" id="GO:0005634">
    <property type="term" value="C:nucleus"/>
    <property type="evidence" value="ECO:0007669"/>
    <property type="project" value="UniProtKB-SubCell"/>
</dbReference>
<keyword evidence="5" id="KW-0378">Hydrolase</keyword>
<dbReference type="Gene3D" id="3.30.420.10">
    <property type="entry name" value="Ribonuclease H-like superfamily/Ribonuclease H"/>
    <property type="match status" value="1"/>
</dbReference>
<dbReference type="InterPro" id="IPR056924">
    <property type="entry name" value="SH3_Tf2-1"/>
</dbReference>
<dbReference type="Gene3D" id="1.10.340.70">
    <property type="match status" value="1"/>
</dbReference>
<dbReference type="InterPro" id="IPR050951">
    <property type="entry name" value="Retrovirus_Pol_polyprotein"/>
</dbReference>
<evidence type="ECO:0000256" key="4">
    <source>
        <dbReference type="ARBA" id="ARBA00022750"/>
    </source>
</evidence>
<evidence type="ECO:0000256" key="12">
    <source>
        <dbReference type="ARBA" id="ARBA00039658"/>
    </source>
</evidence>
<dbReference type="GO" id="GO:0015074">
    <property type="term" value="P:DNA integration"/>
    <property type="evidence" value="ECO:0007669"/>
    <property type="project" value="UniProtKB-KW"/>
</dbReference>
<keyword evidence="9" id="KW-0808">Transferase</keyword>
<keyword evidence="17" id="KW-1185">Reference proteome</keyword>
<evidence type="ECO:0000256" key="9">
    <source>
        <dbReference type="ARBA" id="ARBA00022932"/>
    </source>
</evidence>
<dbReference type="InterPro" id="IPR043502">
    <property type="entry name" value="DNA/RNA_pol_sf"/>
</dbReference>
<dbReference type="GO" id="GO:0004190">
    <property type="term" value="F:aspartic-type endopeptidase activity"/>
    <property type="evidence" value="ECO:0007669"/>
    <property type="project" value="UniProtKB-KW"/>
</dbReference>
<accession>A0AAE0Q8Y7</accession>
<dbReference type="Pfam" id="PF17921">
    <property type="entry name" value="Integrase_H2C2"/>
    <property type="match status" value="1"/>
</dbReference>
<evidence type="ECO:0000313" key="16">
    <source>
        <dbReference type="EMBL" id="KAK3515995.1"/>
    </source>
</evidence>
<evidence type="ECO:0000256" key="8">
    <source>
        <dbReference type="ARBA" id="ARBA00022918"/>
    </source>
</evidence>
<keyword evidence="9" id="KW-0239">DNA-directed DNA polymerase</keyword>
<keyword evidence="8" id="KW-0695">RNA-directed DNA polymerase</keyword>
<evidence type="ECO:0000256" key="2">
    <source>
        <dbReference type="ARBA" id="ARBA00022670"/>
    </source>
</evidence>
<dbReference type="GO" id="GO:0003677">
    <property type="term" value="F:DNA binding"/>
    <property type="evidence" value="ECO:0007669"/>
    <property type="project" value="UniProtKB-KW"/>
</dbReference>
<keyword evidence="11" id="KW-0233">DNA recombination</keyword>
<name>A0AAE0Q8Y7_9TELE</name>
<feature type="compositionally biased region" description="Polar residues" evidence="13">
    <location>
        <begin position="673"/>
        <end position="692"/>
    </location>
</feature>
<dbReference type="InterPro" id="IPR000953">
    <property type="entry name" value="Chromo/chromo_shadow_dom"/>
</dbReference>
<dbReference type="Gene3D" id="2.40.50.40">
    <property type="match status" value="1"/>
</dbReference>
<evidence type="ECO:0000256" key="6">
    <source>
        <dbReference type="ARBA" id="ARBA00022842"/>
    </source>
</evidence>
<keyword evidence="3" id="KW-0479">Metal-binding</keyword>
<proteinExistence type="predicted"/>
<dbReference type="PANTHER" id="PTHR37984">
    <property type="entry name" value="PROTEIN CBG26694"/>
    <property type="match status" value="1"/>
</dbReference>
<evidence type="ECO:0000313" key="17">
    <source>
        <dbReference type="Proteomes" id="UP001274896"/>
    </source>
</evidence>
<keyword evidence="4" id="KW-0064">Aspartyl protease</keyword>
<sequence>MQLGTTHLNPAEWQRRLTQSLCLYCGDPGHALPMCPIRLPRPMVMVALLDFGSAANFVSGTLCRQLGLRTKATATPYQIRCITGKPESMADIILGHPWLEQHNPILSWSTGEATSIESPLAPLLIHPDPDKPFVVEVDTSTTGLNLAERNYDIGNRELLAIKLALEEWRHWLEGARHPFEFSISYRPGSKNTKADALSHMFAPEESPETPEPILPADLLVSPITSSQETLPPAKASTNTPPGCPPGSQYITRARRTSLIHTAHTSLSTGHPGINETLSLLKDRFWWPSMAAYVRRYVQGCEECTMVKTPRQLPSGKLLPLPIPNRPWSHLGVDFITDLPNSRTHTCIFDIVDRFSKACRLLLLKEPPTAMEMAELLFNQAFRYFGIPEDIVSDRGPQFVSRVWRAFFTCLGVAVNLSSGYHPQTNGQMERKIQEISRYLRPFCHGHQDSWSQYLGWAEYAQNSLCQPSTGLTPFQCVLGYQPPLFPWSGEPSDVPAVDHWFRESERVWGSAHHQLQRALHRRRLTADRRRSDAPAYQPGQKGWLSTKDGPLRLPSRKLSPRFIGPFTILKQVNPVTYKLQLPRGAWRGRSQTPLPLDDGTAYGVKEILDSRGRGGRLEYLVDWEGYGLEEHSWIPRDDVLDPNLLTTFHATHPHRPAPRGRGRLPRRRERATVTDTPGSNDNQSQRTHSPEY</sequence>
<dbReference type="SUPFAM" id="SSF53098">
    <property type="entry name" value="Ribonuclease H-like"/>
    <property type="match status" value="1"/>
</dbReference>
<comment type="subcellular location">
    <subcellularLocation>
        <location evidence="1">Nucleus</location>
    </subcellularLocation>
</comment>
<dbReference type="PROSITE" id="PS50013">
    <property type="entry name" value="CHROMO_2"/>
    <property type="match status" value="1"/>
</dbReference>
<keyword evidence="7" id="KW-0229">DNA integration</keyword>
<evidence type="ECO:0000256" key="11">
    <source>
        <dbReference type="ARBA" id="ARBA00023172"/>
    </source>
</evidence>
<feature type="region of interest" description="Disordered" evidence="13">
    <location>
        <begin position="225"/>
        <end position="245"/>
    </location>
</feature>
<feature type="region of interest" description="Disordered" evidence="13">
    <location>
        <begin position="526"/>
        <end position="548"/>
    </location>
</feature>
<evidence type="ECO:0000256" key="3">
    <source>
        <dbReference type="ARBA" id="ARBA00022723"/>
    </source>
</evidence>
<dbReference type="InterPro" id="IPR016197">
    <property type="entry name" value="Chromo-like_dom_sf"/>
</dbReference>
<dbReference type="EMBL" id="JAUCMX010000019">
    <property type="protein sequence ID" value="KAK3515995.1"/>
    <property type="molecule type" value="Genomic_DNA"/>
</dbReference>
<dbReference type="Proteomes" id="UP001274896">
    <property type="component" value="Unassembled WGS sequence"/>
</dbReference>
<dbReference type="GO" id="GO:0006508">
    <property type="term" value="P:proteolysis"/>
    <property type="evidence" value="ECO:0007669"/>
    <property type="project" value="UniProtKB-KW"/>
</dbReference>
<evidence type="ECO:0000256" key="10">
    <source>
        <dbReference type="ARBA" id="ARBA00023125"/>
    </source>
</evidence>
<keyword evidence="10" id="KW-0238">DNA-binding</keyword>
<dbReference type="Pfam" id="PF00385">
    <property type="entry name" value="Chromo"/>
    <property type="match status" value="1"/>
</dbReference>
<feature type="compositionally biased region" description="Polar residues" evidence="13">
    <location>
        <begin position="225"/>
        <end position="240"/>
    </location>
</feature>
<feature type="domain" description="Chromo" evidence="14">
    <location>
        <begin position="602"/>
        <end position="660"/>
    </location>
</feature>
<dbReference type="PANTHER" id="PTHR37984:SF15">
    <property type="entry name" value="INTEGRASE CATALYTIC DOMAIN-CONTAINING PROTEIN"/>
    <property type="match status" value="1"/>
</dbReference>
<evidence type="ECO:0000256" key="13">
    <source>
        <dbReference type="SAM" id="MobiDB-lite"/>
    </source>
</evidence>
<dbReference type="InterPro" id="IPR001584">
    <property type="entry name" value="Integrase_cat-core"/>
</dbReference>
<dbReference type="GO" id="GO:0003887">
    <property type="term" value="F:DNA-directed DNA polymerase activity"/>
    <property type="evidence" value="ECO:0007669"/>
    <property type="project" value="UniProtKB-KW"/>
</dbReference>
<dbReference type="InterPro" id="IPR041588">
    <property type="entry name" value="Integrase_H2C2"/>
</dbReference>
<dbReference type="AlphaFoldDB" id="A0AAE0Q8Y7"/>
<dbReference type="InterPro" id="IPR036397">
    <property type="entry name" value="RNaseH_sf"/>
</dbReference>
<feature type="compositionally biased region" description="Basic residues" evidence="13">
    <location>
        <begin position="651"/>
        <end position="669"/>
    </location>
</feature>
<dbReference type="Pfam" id="PF00665">
    <property type="entry name" value="rve"/>
    <property type="match status" value="1"/>
</dbReference>
<protein>
    <recommendedName>
        <fullName evidence="12">Gypsy retrotransposon integrase-like protein 1</fullName>
    </recommendedName>
</protein>
<dbReference type="InterPro" id="IPR012337">
    <property type="entry name" value="RNaseH-like_sf"/>
</dbReference>
<dbReference type="Pfam" id="PF24626">
    <property type="entry name" value="SH3_Tf2-1"/>
    <property type="match status" value="1"/>
</dbReference>
<dbReference type="InterPro" id="IPR023780">
    <property type="entry name" value="Chromo_domain"/>
</dbReference>